<reference evidence="2" key="1">
    <citation type="submission" date="2014-09" db="EMBL/GenBank/DDBJ databases">
        <authorList>
            <person name="Mudge J."/>
            <person name="Ramaraj T."/>
            <person name="Lindquist I.E."/>
            <person name="Bharti A.K."/>
            <person name="Sundararajan A."/>
            <person name="Cameron C.T."/>
            <person name="Woodward J.E."/>
            <person name="May G.D."/>
            <person name="Brubaker C."/>
            <person name="Broadhvest J."/>
            <person name="Wilkins T.A."/>
        </authorList>
    </citation>
    <scope>NUCLEOTIDE SEQUENCE</scope>
    <source>
        <strain evidence="2">cv. AKA8401</strain>
    </source>
</reference>
<keyword evidence="2" id="KW-1185">Reference proteome</keyword>
<accession>A0A0B0NYC5</accession>
<organism evidence="1 2">
    <name type="scientific">Gossypium arboreum</name>
    <name type="common">Tree cotton</name>
    <name type="synonym">Gossypium nanking</name>
    <dbReference type="NCBI Taxonomy" id="29729"/>
    <lineage>
        <taxon>Eukaryota</taxon>
        <taxon>Viridiplantae</taxon>
        <taxon>Streptophyta</taxon>
        <taxon>Embryophyta</taxon>
        <taxon>Tracheophyta</taxon>
        <taxon>Spermatophyta</taxon>
        <taxon>Magnoliopsida</taxon>
        <taxon>eudicotyledons</taxon>
        <taxon>Gunneridae</taxon>
        <taxon>Pentapetalae</taxon>
        <taxon>rosids</taxon>
        <taxon>malvids</taxon>
        <taxon>Malvales</taxon>
        <taxon>Malvaceae</taxon>
        <taxon>Malvoideae</taxon>
        <taxon>Gossypium</taxon>
    </lineage>
</organism>
<sequence>MKDVNPLENQKYACPGCVQKVKLVIIHTYYDDFLGRVSLGSAIPVVTLATSRALASRFFLVYNTEYPMAAVMRRPPMVIVVMETGSLLLWCNTPPGWWPGGLFDPSKPAALTSSGLILWSQLCQHFLENNTLQLAVASNRVMPSVHP</sequence>
<dbReference type="Proteomes" id="UP000032142">
    <property type="component" value="Unassembled WGS sequence"/>
</dbReference>
<evidence type="ECO:0000313" key="2">
    <source>
        <dbReference type="Proteomes" id="UP000032142"/>
    </source>
</evidence>
<dbReference type="EMBL" id="KN408744">
    <property type="protein sequence ID" value="KHG17657.1"/>
    <property type="molecule type" value="Genomic_DNA"/>
</dbReference>
<proteinExistence type="predicted"/>
<gene>
    <name evidence="1" type="ORF">F383_05317</name>
</gene>
<evidence type="ECO:0000313" key="1">
    <source>
        <dbReference type="EMBL" id="KHG17657.1"/>
    </source>
</evidence>
<dbReference type="AlphaFoldDB" id="A0A0B0NYC5"/>
<protein>
    <submittedName>
        <fullName evidence="1">Uncharacterized ycf15</fullName>
    </submittedName>
</protein>
<name>A0A0B0NYC5_GOSAR</name>